<feature type="compositionally biased region" description="Polar residues" evidence="4">
    <location>
        <begin position="401"/>
        <end position="453"/>
    </location>
</feature>
<organism evidence="6 7">
    <name type="scientific">Larimichthys crocea</name>
    <name type="common">Large yellow croaker</name>
    <name type="synonym">Pseudosciaena crocea</name>
    <dbReference type="NCBI Taxonomy" id="215358"/>
    <lineage>
        <taxon>Eukaryota</taxon>
        <taxon>Metazoa</taxon>
        <taxon>Chordata</taxon>
        <taxon>Craniata</taxon>
        <taxon>Vertebrata</taxon>
        <taxon>Euteleostomi</taxon>
        <taxon>Actinopterygii</taxon>
        <taxon>Neopterygii</taxon>
        <taxon>Teleostei</taxon>
        <taxon>Neoteleostei</taxon>
        <taxon>Acanthomorphata</taxon>
        <taxon>Eupercaria</taxon>
        <taxon>Sciaenidae</taxon>
        <taxon>Larimichthys</taxon>
    </lineage>
</organism>
<dbReference type="InterPro" id="IPR050540">
    <property type="entry name" value="F-actin_Monoox_Mical"/>
</dbReference>
<feature type="compositionally biased region" description="Basic and acidic residues" evidence="4">
    <location>
        <begin position="836"/>
        <end position="848"/>
    </location>
</feature>
<feature type="compositionally biased region" description="Basic and acidic residues" evidence="4">
    <location>
        <begin position="779"/>
        <end position="806"/>
    </location>
</feature>
<keyword evidence="1" id="KW-0597">Phosphoprotein</keyword>
<feature type="compositionally biased region" description="Low complexity" evidence="4">
    <location>
        <begin position="64"/>
        <end position="79"/>
    </location>
</feature>
<gene>
    <name evidence="6" type="ORF">D5F01_LYC09547</name>
</gene>
<evidence type="ECO:0000256" key="3">
    <source>
        <dbReference type="ARBA" id="ARBA00061655"/>
    </source>
</evidence>
<name>A0A6G0ILN4_LARCR</name>
<dbReference type="SUPFAM" id="SSF47576">
    <property type="entry name" value="Calponin-homology domain, CH-domain"/>
    <property type="match status" value="1"/>
</dbReference>
<dbReference type="FunFam" id="1.10.418.10:FF:000009">
    <property type="entry name" value="smoothelin isoform X2"/>
    <property type="match status" value="1"/>
</dbReference>
<feature type="compositionally biased region" description="Polar residues" evidence="4">
    <location>
        <begin position="1"/>
        <end position="12"/>
    </location>
</feature>
<feature type="region of interest" description="Disordered" evidence="4">
    <location>
        <begin position="765"/>
        <end position="914"/>
    </location>
</feature>
<dbReference type="SMART" id="SM00033">
    <property type="entry name" value="CH"/>
    <property type="match status" value="1"/>
</dbReference>
<feature type="region of interest" description="Disordered" evidence="4">
    <location>
        <begin position="469"/>
        <end position="509"/>
    </location>
</feature>
<reference evidence="6 7" key="1">
    <citation type="submission" date="2019-07" db="EMBL/GenBank/DDBJ databases">
        <title>Chromosome genome assembly for large yellow croaker.</title>
        <authorList>
            <person name="Xiao S."/>
        </authorList>
    </citation>
    <scope>NUCLEOTIDE SEQUENCE [LARGE SCALE GENOMIC DNA]</scope>
    <source>
        <strain evidence="6">JMULYC20181020</strain>
        <tissue evidence="6">Muscle</tissue>
    </source>
</reference>
<dbReference type="InterPro" id="IPR022189">
    <property type="entry name" value="SMTN"/>
</dbReference>
<evidence type="ECO:0000259" key="5">
    <source>
        <dbReference type="PROSITE" id="PS50021"/>
    </source>
</evidence>
<keyword evidence="7" id="KW-1185">Reference proteome</keyword>
<evidence type="ECO:0000256" key="1">
    <source>
        <dbReference type="ARBA" id="ARBA00022553"/>
    </source>
</evidence>
<evidence type="ECO:0000313" key="7">
    <source>
        <dbReference type="Proteomes" id="UP000424527"/>
    </source>
</evidence>
<feature type="compositionally biased region" description="Polar residues" evidence="4">
    <location>
        <begin position="86"/>
        <end position="98"/>
    </location>
</feature>
<dbReference type="PANTHER" id="PTHR23167:SF52">
    <property type="entry name" value="SMOOTHELIN"/>
    <property type="match status" value="1"/>
</dbReference>
<comment type="caution">
    <text evidence="6">The sequence shown here is derived from an EMBL/GenBank/DDBJ whole genome shotgun (WGS) entry which is preliminary data.</text>
</comment>
<dbReference type="PROSITE" id="PS50021">
    <property type="entry name" value="CH"/>
    <property type="match status" value="1"/>
</dbReference>
<dbReference type="Pfam" id="PF00307">
    <property type="entry name" value="CH"/>
    <property type="match status" value="1"/>
</dbReference>
<accession>A0A6G0ILN4</accession>
<dbReference type="InterPro" id="IPR036872">
    <property type="entry name" value="CH_dom_sf"/>
</dbReference>
<feature type="compositionally biased region" description="Low complexity" evidence="4">
    <location>
        <begin position="369"/>
        <end position="378"/>
    </location>
</feature>
<comment type="similarity">
    <text evidence="3">Belongs to the smoothelin family.</text>
</comment>
<dbReference type="AlphaFoldDB" id="A0A6G0ILN4"/>
<sequence length="1128" mass="123449">MRKFTESNQTPNVPALKKAPLRNGIISGSGGHTNFSRATELFTHTAASLSTSGDRPARPHGDSTSHTSAASQSHATPQPRGVANKPLSSAGQWQNSMGGTRHPAEKDVHASSNSKEDRTPGREAEQQVTQGEEDPDMKTFLTIEIKDGRTTTSSASSARGNIVPISTMTPRINTNALGQSRPELTLGLRATPFKISSSSLSSGSSIKVTVRHCLAMPGVNLDFVPASEAPETLGSLDSPCAESGLEEALCELLAQEEVEDEDEQFCKRNFELTLQCAVGEVHTDLQVFWKRVNTRLEEAATQVAPLVEAFASLQEENLRLRIQQERLVRQVETLCQVMGLPDPLLYSAPNFESSPLSPCETKTPPSHPPTLSSDFPPSSSDPPPCTPQDSAPEAQHDTPQDCPSSSTQGTLLETPSEPQDTLLETPSEPQDNTLVTPSEPQDTLLETPNEPQDTLLETLSEPQDIHLEAPSEPQDITLVTPSEPQNTLLDTQSEPQNTLLDTQSEPQDTLLDIQSEPHDTLLVTPSEPQDTLLVTPSEPQDTLLVTPSEPQDTLLVTPSEPQDTLLVTPSEPQDTLLVTPSEPQNTLLVTPSEPQDTLLVTPSEPQNTLLVTPSEPQDTLLDTPCEPQETISCPQDSNSLSTEISTLQNLADLPVPHPPTFATHRSLSAPSVMADISCDNSVMETEPVVASEPVFSVGPSAQVPCHVPAIPNGSGSQAKPNESSGKLTEEQLAAIEDEELLDKMLDESKDFEERRLIRAAMRDLRKKKREAKLGCTQEEMGRPDQREKEREARLQELRQQREERTQKGRAGAGAGEVMMRKVEKSADGSSLSQVTKTDRFAQSDDGSRSSRSTVVEASYVQKTDRGTVQSKSYSFSSSTSSSSSNASKKVGSVFDREDDTSSRSGGLAAIERRQADRRKELMRAQTMPKASAMQARKAMIEKFEKDGGGPGNQAVAKVNRVQRSTSFGVPNANSIKQMLLDWCRAKTRSYEHVDIQNFSSSWSNGMAFCALVHNFFPEAFDYSSLSPSNRRQNFEVAFSNAEKLVDCPQLLDVDDMVKMREPDWKVAPHLNLNPWTYANCMPLLEVEDMMIMGNKPDSKCVFTYVQSLVNHLRRYEMSMGRPCDLIQP</sequence>
<feature type="compositionally biased region" description="Low complexity" evidence="4">
    <location>
        <begin position="870"/>
        <end position="892"/>
    </location>
</feature>
<dbReference type="PANTHER" id="PTHR23167">
    <property type="entry name" value="CALPONIN HOMOLOGY DOMAIN-CONTAINING PROTEIN DDB_G0272472-RELATED"/>
    <property type="match status" value="1"/>
</dbReference>
<keyword evidence="2" id="KW-0175">Coiled coil</keyword>
<feature type="region of interest" description="Disordered" evidence="4">
    <location>
        <begin position="1"/>
        <end position="138"/>
    </location>
</feature>
<evidence type="ECO:0000313" key="6">
    <source>
        <dbReference type="EMBL" id="KAE8292181.1"/>
    </source>
</evidence>
<dbReference type="Gene3D" id="1.10.418.10">
    <property type="entry name" value="Calponin-like domain"/>
    <property type="match status" value="1"/>
</dbReference>
<evidence type="ECO:0000256" key="4">
    <source>
        <dbReference type="SAM" id="MobiDB-lite"/>
    </source>
</evidence>
<dbReference type="Pfam" id="PF12510">
    <property type="entry name" value="Smoothelin"/>
    <property type="match status" value="1"/>
</dbReference>
<feature type="compositionally biased region" description="Polar residues" evidence="4">
    <location>
        <begin position="477"/>
        <end position="507"/>
    </location>
</feature>
<proteinExistence type="inferred from homology"/>
<protein>
    <submittedName>
        <fullName evidence="6">Smoothelin</fullName>
    </submittedName>
</protein>
<dbReference type="Proteomes" id="UP000424527">
    <property type="component" value="Unassembled WGS sequence"/>
</dbReference>
<evidence type="ECO:0000256" key="2">
    <source>
        <dbReference type="ARBA" id="ARBA00023054"/>
    </source>
</evidence>
<feature type="compositionally biased region" description="Basic and acidic residues" evidence="4">
    <location>
        <begin position="102"/>
        <end position="125"/>
    </location>
</feature>
<feature type="domain" description="Calponin-homology (CH)" evidence="5">
    <location>
        <begin position="973"/>
        <end position="1081"/>
    </location>
</feature>
<dbReference type="EMBL" id="REGW02000009">
    <property type="protein sequence ID" value="KAE8292181.1"/>
    <property type="molecule type" value="Genomic_DNA"/>
</dbReference>
<feature type="region of interest" description="Disordered" evidence="4">
    <location>
        <begin position="353"/>
        <end position="453"/>
    </location>
</feature>
<dbReference type="InterPro" id="IPR001715">
    <property type="entry name" value="CH_dom"/>
</dbReference>